<dbReference type="SUPFAM" id="SSF50475">
    <property type="entry name" value="FMN-binding split barrel"/>
    <property type="match status" value="1"/>
</dbReference>
<proteinExistence type="predicted"/>
<dbReference type="InterPro" id="IPR007396">
    <property type="entry name" value="TR_PAI2-type"/>
</dbReference>
<dbReference type="Gene3D" id="2.30.110.10">
    <property type="entry name" value="Electron Transport, Fmn-binding Protein, Chain A"/>
    <property type="match status" value="1"/>
</dbReference>
<dbReference type="RefSeq" id="WP_076555907.1">
    <property type="nucleotide sequence ID" value="NZ_FTNU01000017.1"/>
</dbReference>
<dbReference type="STRING" id="34061.B0189_06550"/>
<dbReference type="AlphaFoldDB" id="A0A1N7FTS8"/>
<name>A0A1N7FTS8_9GAMM</name>
<dbReference type="PANTHER" id="PTHR35802:SF1">
    <property type="entry name" value="PROTEASE SYNTHASE AND SPORULATION PROTEIN PAI 2"/>
    <property type="match status" value="1"/>
</dbReference>
<dbReference type="PIRSF" id="PIRSF010372">
    <property type="entry name" value="PaiB"/>
    <property type="match status" value="1"/>
</dbReference>
<keyword evidence="2" id="KW-1185">Reference proteome</keyword>
<dbReference type="PANTHER" id="PTHR35802">
    <property type="entry name" value="PROTEASE SYNTHASE AND SPORULATION PROTEIN PAI 2"/>
    <property type="match status" value="1"/>
</dbReference>
<evidence type="ECO:0000313" key="2">
    <source>
        <dbReference type="Proteomes" id="UP000187495"/>
    </source>
</evidence>
<evidence type="ECO:0000313" key="1">
    <source>
        <dbReference type="EMBL" id="SIS03763.1"/>
    </source>
</evidence>
<reference evidence="2" key="1">
    <citation type="submission" date="2017-01" db="EMBL/GenBank/DDBJ databases">
        <authorList>
            <person name="Varghese N."/>
            <person name="Submissions S."/>
        </authorList>
    </citation>
    <scope>NUCLEOTIDE SEQUENCE [LARGE SCALE GENOMIC DNA]</scope>
    <source>
        <strain evidence="2">DSM 21768</strain>
    </source>
</reference>
<protein>
    <submittedName>
        <fullName evidence="1">Negative transcriptional regulator, PaiB family</fullName>
    </submittedName>
</protein>
<dbReference type="Pfam" id="PF04299">
    <property type="entry name" value="FMN_bind_2"/>
    <property type="match status" value="1"/>
</dbReference>
<organism evidence="1 2">
    <name type="scientific">Moraxella cuniculi DSM 21768</name>
    <dbReference type="NCBI Taxonomy" id="1122245"/>
    <lineage>
        <taxon>Bacteria</taxon>
        <taxon>Pseudomonadati</taxon>
        <taxon>Pseudomonadota</taxon>
        <taxon>Gammaproteobacteria</taxon>
        <taxon>Moraxellales</taxon>
        <taxon>Moraxellaceae</taxon>
        <taxon>Moraxella</taxon>
    </lineage>
</organism>
<dbReference type="Proteomes" id="UP000187495">
    <property type="component" value="Unassembled WGS sequence"/>
</dbReference>
<sequence>MFIPKSFAEHNQDEIFALIDEYPLASISYIADGKPCVCHVPVLHCYENGKHKLITHVARANQVWQHTKTPWLIVFMGASHYISANWYPSKQQSHKEVPTYNYQTVHITAQARVLDELEATKAILAQTTDFFEQKISKQLPSHTAWQLSDAPEPFIDKMCAALIAIELEIIEIQAQFKLSQNKPATDQAGVVAGLTQIATPEAVKMAQLVAKFAKS</sequence>
<accession>A0A1N7FTS8</accession>
<dbReference type="EMBL" id="FTNU01000017">
    <property type="protein sequence ID" value="SIS03763.1"/>
    <property type="molecule type" value="Genomic_DNA"/>
</dbReference>
<dbReference type="InterPro" id="IPR012349">
    <property type="entry name" value="Split_barrel_FMN-bd"/>
</dbReference>
<gene>
    <name evidence="1" type="ORF">SAMN02745664_11719</name>
</gene>